<dbReference type="AlphaFoldDB" id="A0A3B0XJE0"/>
<proteinExistence type="predicted"/>
<dbReference type="InterPro" id="IPR003812">
    <property type="entry name" value="Fido"/>
</dbReference>
<dbReference type="Pfam" id="PF02661">
    <property type="entry name" value="Fic"/>
    <property type="match status" value="1"/>
</dbReference>
<dbReference type="PANTHER" id="PTHR13504:SF38">
    <property type="entry name" value="FIDO DOMAIN-CONTAINING PROTEIN"/>
    <property type="match status" value="1"/>
</dbReference>
<dbReference type="PANTHER" id="PTHR13504">
    <property type="entry name" value="FIDO DOMAIN-CONTAINING PROTEIN DDB_G0283145"/>
    <property type="match status" value="1"/>
</dbReference>
<dbReference type="InterPro" id="IPR040198">
    <property type="entry name" value="Fido_containing"/>
</dbReference>
<reference evidence="2" key="1">
    <citation type="submission" date="2018-06" db="EMBL/GenBank/DDBJ databases">
        <authorList>
            <person name="Zhirakovskaya E."/>
        </authorList>
    </citation>
    <scope>NUCLEOTIDE SEQUENCE</scope>
</reference>
<dbReference type="InterPro" id="IPR036597">
    <property type="entry name" value="Fido-like_dom_sf"/>
</dbReference>
<sequence length="455" mass="53231">MKIPVSPPDFDGLLRSIMESEADVIFQFMQNSSPVDSKGRYLHWDKLRHLPVENKNLKNSEQWWFCIKTARRNMYKSLPLLNKYKVPFQYTVPDQVLRELHWLDRYAAGNIQSSDAITNLQTRNTYLIRSLIEEAINSSQLEGASTTRDVAKEMIRQDRDPKDKSEQMILNNYQAMQFIRDMKDEDLTPSVIFELHHILTRKTLDENEAGRFRTAADDIHVVDRATQKFLHTPPEAGELEERLQVLCDFANKEVSNETDEAFLHPVLRSIILHFMLAYDHPFCDGNGRTARALFYWAMAKQGYWLMEFVSISRVIKKAPVQYGKAFLYTETDDNDLTYFLIHQLEVIHQAVDDLHVFLDEKMTGVNEAERLLIDNPRLSGKLNFRQLALLRHALKHPRFSYVVQEHQRSHGISYDVARKDLLDMADKLKLLVKTKQGKRYYFVVPNDLEQRIAVR</sequence>
<dbReference type="PROSITE" id="PS51459">
    <property type="entry name" value="FIDO"/>
    <property type="match status" value="1"/>
</dbReference>
<dbReference type="Gene3D" id="1.10.3290.10">
    <property type="entry name" value="Fido-like domain"/>
    <property type="match status" value="1"/>
</dbReference>
<evidence type="ECO:0000259" key="1">
    <source>
        <dbReference type="PROSITE" id="PS51459"/>
    </source>
</evidence>
<evidence type="ECO:0000313" key="2">
    <source>
        <dbReference type="EMBL" id="VAW67691.1"/>
    </source>
</evidence>
<feature type="domain" description="Fido" evidence="1">
    <location>
        <begin position="187"/>
        <end position="342"/>
    </location>
</feature>
<gene>
    <name evidence="2" type="ORF">MNBD_GAMMA08-1897</name>
</gene>
<dbReference type="EMBL" id="UOFH01000402">
    <property type="protein sequence ID" value="VAW67691.1"/>
    <property type="molecule type" value="Genomic_DNA"/>
</dbReference>
<protein>
    <recommendedName>
        <fullName evidence="1">Fido domain-containing protein</fullName>
    </recommendedName>
</protein>
<organism evidence="2">
    <name type="scientific">hydrothermal vent metagenome</name>
    <dbReference type="NCBI Taxonomy" id="652676"/>
    <lineage>
        <taxon>unclassified sequences</taxon>
        <taxon>metagenomes</taxon>
        <taxon>ecological metagenomes</taxon>
    </lineage>
</organism>
<name>A0A3B0XJE0_9ZZZZ</name>
<accession>A0A3B0XJE0</accession>
<dbReference type="SUPFAM" id="SSF140931">
    <property type="entry name" value="Fic-like"/>
    <property type="match status" value="1"/>
</dbReference>